<proteinExistence type="predicted"/>
<sequence length="110" mass="12489">MSSPETRTQPFDMVPEDEPRQRRGSMVDDATFGDMREGRRGSDGSDTEHLPLNKNERRMTKEWDASKTPPSRFQKVEGSIYATPASRDGHVARNKIHGFKEKVKELGGKK</sequence>
<evidence type="ECO:0000313" key="2">
    <source>
        <dbReference type="EMBL" id="KAL0639754.1"/>
    </source>
</evidence>
<name>A0ABR3GUY0_9PEZI</name>
<evidence type="ECO:0000256" key="1">
    <source>
        <dbReference type="SAM" id="MobiDB-lite"/>
    </source>
</evidence>
<evidence type="ECO:0000313" key="3">
    <source>
        <dbReference type="Proteomes" id="UP001447188"/>
    </source>
</evidence>
<keyword evidence="3" id="KW-1185">Reference proteome</keyword>
<dbReference type="Proteomes" id="UP001447188">
    <property type="component" value="Unassembled WGS sequence"/>
</dbReference>
<feature type="compositionally biased region" description="Basic and acidic residues" evidence="1">
    <location>
        <begin position="34"/>
        <end position="65"/>
    </location>
</feature>
<gene>
    <name evidence="2" type="ORF">Q9L58_001323</name>
</gene>
<reference evidence="2 3" key="1">
    <citation type="submission" date="2024-02" db="EMBL/GenBank/DDBJ databases">
        <title>Discinaceae phylogenomics.</title>
        <authorList>
            <person name="Dirks A.C."/>
            <person name="James T.Y."/>
        </authorList>
    </citation>
    <scope>NUCLEOTIDE SEQUENCE [LARGE SCALE GENOMIC DNA]</scope>
    <source>
        <strain evidence="2 3">ACD0624</strain>
    </source>
</reference>
<accession>A0ABR3GUY0</accession>
<comment type="caution">
    <text evidence="2">The sequence shown here is derived from an EMBL/GenBank/DDBJ whole genome shotgun (WGS) entry which is preliminary data.</text>
</comment>
<organism evidence="2 3">
    <name type="scientific">Discina gigas</name>
    <dbReference type="NCBI Taxonomy" id="1032678"/>
    <lineage>
        <taxon>Eukaryota</taxon>
        <taxon>Fungi</taxon>
        <taxon>Dikarya</taxon>
        <taxon>Ascomycota</taxon>
        <taxon>Pezizomycotina</taxon>
        <taxon>Pezizomycetes</taxon>
        <taxon>Pezizales</taxon>
        <taxon>Discinaceae</taxon>
        <taxon>Discina</taxon>
    </lineage>
</organism>
<dbReference type="EMBL" id="JBBBZM010000009">
    <property type="protein sequence ID" value="KAL0639754.1"/>
    <property type="molecule type" value="Genomic_DNA"/>
</dbReference>
<feature type="region of interest" description="Disordered" evidence="1">
    <location>
        <begin position="1"/>
        <end position="88"/>
    </location>
</feature>
<protein>
    <submittedName>
        <fullName evidence="2">Uncharacterized protein</fullName>
    </submittedName>
</protein>